<evidence type="ECO:0000256" key="2">
    <source>
        <dbReference type="ARBA" id="ARBA00010280"/>
    </source>
</evidence>
<organism evidence="15 16">
    <name type="scientific">Nocardioides aquaticus</name>
    <dbReference type="NCBI Taxonomy" id="160826"/>
    <lineage>
        <taxon>Bacteria</taxon>
        <taxon>Bacillati</taxon>
        <taxon>Actinomycetota</taxon>
        <taxon>Actinomycetes</taxon>
        <taxon>Propionibacteriales</taxon>
        <taxon>Nocardioidaceae</taxon>
        <taxon>Nocardioides</taxon>
    </lineage>
</organism>
<dbReference type="Proteomes" id="UP000679307">
    <property type="component" value="Chromosome"/>
</dbReference>
<dbReference type="InterPro" id="IPR010918">
    <property type="entry name" value="PurM-like_C_dom"/>
</dbReference>
<evidence type="ECO:0000256" key="7">
    <source>
        <dbReference type="ARBA" id="ARBA00022840"/>
    </source>
</evidence>
<dbReference type="PANTHER" id="PTHR10520">
    <property type="entry name" value="TRIFUNCTIONAL PURINE BIOSYNTHETIC PROTEIN ADENOSINE-3-RELATED"/>
    <property type="match status" value="1"/>
</dbReference>
<comment type="similarity">
    <text evidence="2 12">Belongs to the AIR synthase family.</text>
</comment>
<keyword evidence="7 12" id="KW-0067">ATP-binding</keyword>
<dbReference type="Gene3D" id="3.30.1330.10">
    <property type="entry name" value="PurM-like, N-terminal domain"/>
    <property type="match status" value="1"/>
</dbReference>
<sequence length="377" mass="38119">MSQTHPTAPGVPSGSSAGADTGTSAYAAAGVSIEAADAAVDLMRASVERARRPELIGGIGGFAGLFDASALTRFERPVLATSTDGVGTKVAIAQAMDVHDTIGFDLVGMVVDDLVVCGAEPLFMTDYIATGRVVPERIAAIVKGIADACVEAGCALAGGETAEHPGLLAPDEYDVAGAATGVVEGDRLLGPARVRPGDAVVAMASSGLHSNGYSLVRHVLLGEQGLGWSLDRHVPELGRTLGEELLEPTKVYAKACLAAAATNAVHAMAHVTGGGLAANLARSLPEELTATLERGTWTPGPVFDLVRTAGGVGVEDLEATLNCGVGMVAVVAPEGVDAVLGVLAEQGVRSWVAGEVMPAAADADRGAVRLVGRHPGW</sequence>
<evidence type="ECO:0000259" key="14">
    <source>
        <dbReference type="Pfam" id="PF02769"/>
    </source>
</evidence>
<dbReference type="InterPro" id="IPR036676">
    <property type="entry name" value="PurM-like_C_sf"/>
</dbReference>
<evidence type="ECO:0000256" key="11">
    <source>
        <dbReference type="ARBA" id="ARBA00049057"/>
    </source>
</evidence>
<evidence type="ECO:0000313" key="15">
    <source>
        <dbReference type="EMBL" id="QVT78274.1"/>
    </source>
</evidence>
<evidence type="ECO:0000256" key="8">
    <source>
        <dbReference type="ARBA" id="ARBA00031908"/>
    </source>
</evidence>
<comment type="subcellular location">
    <subcellularLocation>
        <location evidence="12">Cytoplasm</location>
    </subcellularLocation>
</comment>
<gene>
    <name evidence="12 15" type="primary">purM</name>
    <name evidence="15" type="ORF">ENKNEFLB_00647</name>
</gene>
<comment type="catalytic activity">
    <reaction evidence="11 12">
        <text>2-formamido-N(1)-(5-O-phospho-beta-D-ribosyl)acetamidine + ATP = 5-amino-1-(5-phospho-beta-D-ribosyl)imidazole + ADP + phosphate + H(+)</text>
        <dbReference type="Rhea" id="RHEA:23032"/>
        <dbReference type="ChEBI" id="CHEBI:15378"/>
        <dbReference type="ChEBI" id="CHEBI:30616"/>
        <dbReference type="ChEBI" id="CHEBI:43474"/>
        <dbReference type="ChEBI" id="CHEBI:137981"/>
        <dbReference type="ChEBI" id="CHEBI:147287"/>
        <dbReference type="ChEBI" id="CHEBI:456216"/>
        <dbReference type="EC" id="6.3.3.1"/>
    </reaction>
</comment>
<dbReference type="Pfam" id="PF02769">
    <property type="entry name" value="AIRS_C"/>
    <property type="match status" value="1"/>
</dbReference>
<evidence type="ECO:0000256" key="3">
    <source>
        <dbReference type="ARBA" id="ARBA00013047"/>
    </source>
</evidence>
<evidence type="ECO:0000256" key="1">
    <source>
        <dbReference type="ARBA" id="ARBA00004686"/>
    </source>
</evidence>
<feature type="domain" description="PurM-like N-terminal" evidence="13">
    <location>
        <begin position="70"/>
        <end position="183"/>
    </location>
</feature>
<dbReference type="SUPFAM" id="SSF55326">
    <property type="entry name" value="PurM N-terminal domain-like"/>
    <property type="match status" value="1"/>
</dbReference>
<dbReference type="Pfam" id="PF00586">
    <property type="entry name" value="AIRS"/>
    <property type="match status" value="1"/>
</dbReference>
<dbReference type="GO" id="GO:0004641">
    <property type="term" value="F:phosphoribosylformylglycinamidine cyclo-ligase activity"/>
    <property type="evidence" value="ECO:0007669"/>
    <property type="project" value="UniProtKB-EC"/>
</dbReference>
<comment type="pathway">
    <text evidence="1 12">Purine metabolism; IMP biosynthesis via de novo pathway; 5-amino-1-(5-phospho-D-ribosyl)imidazole from N(2)-formyl-N(1)-(5-phospho-D-ribosyl)glycinamide: step 2/2.</text>
</comment>
<evidence type="ECO:0000313" key="16">
    <source>
        <dbReference type="Proteomes" id="UP000679307"/>
    </source>
</evidence>
<dbReference type="Gene3D" id="3.90.650.10">
    <property type="entry name" value="PurM-like C-terminal domain"/>
    <property type="match status" value="1"/>
</dbReference>
<evidence type="ECO:0000256" key="4">
    <source>
        <dbReference type="ARBA" id="ARBA00020367"/>
    </source>
</evidence>
<dbReference type="EC" id="6.3.3.1" evidence="3 12"/>
<protein>
    <recommendedName>
        <fullName evidence="4 12">Phosphoribosylformylglycinamidine cyclo-ligase</fullName>
        <ecNumber evidence="3 12">6.3.3.1</ecNumber>
    </recommendedName>
    <alternativeName>
        <fullName evidence="9 12">AIR synthase</fullName>
    </alternativeName>
    <alternativeName>
        <fullName evidence="10 12">AIRS</fullName>
    </alternativeName>
    <alternativeName>
        <fullName evidence="8 12">Phosphoribosyl-aminoimidazole synthetase</fullName>
    </alternativeName>
</protein>
<reference evidence="15 16" key="1">
    <citation type="submission" date="2021-05" db="EMBL/GenBank/DDBJ databases">
        <title>Complete genome of Nocardioides aquaticus KCTC 9944T isolated from meromictic and hypersaline Ekho Lake, Antarctica.</title>
        <authorList>
            <person name="Hwang K."/>
            <person name="Kim K.M."/>
            <person name="Choe H."/>
        </authorList>
    </citation>
    <scope>NUCLEOTIDE SEQUENCE [LARGE SCALE GENOMIC DNA]</scope>
    <source>
        <strain evidence="15 16">KCTC 9944</strain>
    </source>
</reference>
<feature type="domain" description="PurM-like C-terminal" evidence="14">
    <location>
        <begin position="195"/>
        <end position="358"/>
    </location>
</feature>
<evidence type="ECO:0000259" key="13">
    <source>
        <dbReference type="Pfam" id="PF00586"/>
    </source>
</evidence>
<dbReference type="SUPFAM" id="SSF56042">
    <property type="entry name" value="PurM C-terminal domain-like"/>
    <property type="match status" value="1"/>
</dbReference>
<evidence type="ECO:0000256" key="12">
    <source>
        <dbReference type="HAMAP-Rule" id="MF_00741"/>
    </source>
</evidence>
<dbReference type="PANTHER" id="PTHR10520:SF12">
    <property type="entry name" value="TRIFUNCTIONAL PURINE BIOSYNTHETIC PROTEIN ADENOSINE-3"/>
    <property type="match status" value="1"/>
</dbReference>
<dbReference type="HAMAP" id="MF_00741">
    <property type="entry name" value="AIRS"/>
    <property type="match status" value="1"/>
</dbReference>
<dbReference type="NCBIfam" id="TIGR00878">
    <property type="entry name" value="purM"/>
    <property type="match status" value="1"/>
</dbReference>
<proteinExistence type="inferred from homology"/>
<dbReference type="InterPro" id="IPR016188">
    <property type="entry name" value="PurM-like_N"/>
</dbReference>
<dbReference type="InterPro" id="IPR036921">
    <property type="entry name" value="PurM-like_N_sf"/>
</dbReference>
<evidence type="ECO:0000256" key="9">
    <source>
        <dbReference type="ARBA" id="ARBA00032931"/>
    </source>
</evidence>
<evidence type="ECO:0000256" key="5">
    <source>
        <dbReference type="ARBA" id="ARBA00022598"/>
    </source>
</evidence>
<keyword evidence="6 12" id="KW-0547">Nucleotide-binding</keyword>
<dbReference type="InterPro" id="IPR004733">
    <property type="entry name" value="PurM_cligase"/>
</dbReference>
<keyword evidence="16" id="KW-1185">Reference proteome</keyword>
<evidence type="ECO:0000256" key="10">
    <source>
        <dbReference type="ARBA" id="ARBA00033093"/>
    </source>
</evidence>
<accession>A0ABX8EDC3</accession>
<dbReference type="CDD" id="cd02196">
    <property type="entry name" value="PurM"/>
    <property type="match status" value="1"/>
</dbReference>
<evidence type="ECO:0000256" key="6">
    <source>
        <dbReference type="ARBA" id="ARBA00022741"/>
    </source>
</evidence>
<dbReference type="EMBL" id="CP075371">
    <property type="protein sequence ID" value="QVT78274.1"/>
    <property type="molecule type" value="Genomic_DNA"/>
</dbReference>
<keyword evidence="12" id="KW-0658">Purine biosynthesis</keyword>
<dbReference type="RefSeq" id="WP_214057878.1">
    <property type="nucleotide sequence ID" value="NZ_BAAAHS010000093.1"/>
</dbReference>
<name>A0ABX8EDC3_9ACTN</name>
<keyword evidence="5 12" id="KW-0436">Ligase</keyword>
<keyword evidence="12" id="KW-0963">Cytoplasm</keyword>